<organism evidence="9 10">
    <name type="scientific">Escovopsis weberi</name>
    <dbReference type="NCBI Taxonomy" id="150374"/>
    <lineage>
        <taxon>Eukaryota</taxon>
        <taxon>Fungi</taxon>
        <taxon>Dikarya</taxon>
        <taxon>Ascomycota</taxon>
        <taxon>Pezizomycotina</taxon>
        <taxon>Sordariomycetes</taxon>
        <taxon>Hypocreomycetidae</taxon>
        <taxon>Hypocreales</taxon>
        <taxon>Hypocreaceae</taxon>
        <taxon>Escovopsis</taxon>
    </lineage>
</organism>
<evidence type="ECO:0000256" key="3">
    <source>
        <dbReference type="ARBA" id="ARBA00022496"/>
    </source>
</evidence>
<feature type="transmembrane region" description="Helical" evidence="8">
    <location>
        <begin position="89"/>
        <end position="110"/>
    </location>
</feature>
<evidence type="ECO:0000256" key="2">
    <source>
        <dbReference type="ARBA" id="ARBA00008333"/>
    </source>
</evidence>
<evidence type="ECO:0000256" key="4">
    <source>
        <dbReference type="ARBA" id="ARBA00022692"/>
    </source>
</evidence>
<evidence type="ECO:0000256" key="5">
    <source>
        <dbReference type="ARBA" id="ARBA00022989"/>
    </source>
</evidence>
<dbReference type="Pfam" id="PF03239">
    <property type="entry name" value="FTR1"/>
    <property type="match status" value="1"/>
</dbReference>
<feature type="transmembrane region" description="Helical" evidence="8">
    <location>
        <begin position="296"/>
        <end position="316"/>
    </location>
</feature>
<dbReference type="PANTHER" id="PTHR31632:SF2">
    <property type="entry name" value="PLASMA MEMBRANE IRON PERMEASE"/>
    <property type="match status" value="1"/>
</dbReference>
<dbReference type="GO" id="GO:0033215">
    <property type="term" value="P:reductive iron assimilation"/>
    <property type="evidence" value="ECO:0007669"/>
    <property type="project" value="EnsemblFungi"/>
</dbReference>
<dbReference type="AlphaFoldDB" id="A0A0M9VUZ5"/>
<dbReference type="EMBL" id="LGSR01000017">
    <property type="protein sequence ID" value="KOS20423.1"/>
    <property type="molecule type" value="Genomic_DNA"/>
</dbReference>
<dbReference type="OrthoDB" id="4364at2759"/>
<keyword evidence="10" id="KW-1185">Reference proteome</keyword>
<proteinExistence type="inferred from homology"/>
<protein>
    <submittedName>
        <fullName evidence="9">Plasma membrane iron permease</fullName>
    </submittedName>
</protein>
<evidence type="ECO:0000256" key="7">
    <source>
        <dbReference type="SAM" id="MobiDB-lite"/>
    </source>
</evidence>
<keyword evidence="3" id="KW-0410">Iron transport</keyword>
<feature type="transmembrane region" description="Helical" evidence="8">
    <location>
        <begin position="210"/>
        <end position="231"/>
    </location>
</feature>
<dbReference type="STRING" id="150374.A0A0M9VUZ5"/>
<dbReference type="Proteomes" id="UP000053831">
    <property type="component" value="Unassembled WGS sequence"/>
</dbReference>
<feature type="transmembrane region" description="Helical" evidence="8">
    <location>
        <begin position="6"/>
        <end position="32"/>
    </location>
</feature>
<keyword evidence="3" id="KW-0408">Iron</keyword>
<comment type="subcellular location">
    <subcellularLocation>
        <location evidence="1">Membrane</location>
        <topology evidence="1">Multi-pass membrane protein</topology>
    </subcellularLocation>
</comment>
<evidence type="ECO:0000256" key="6">
    <source>
        <dbReference type="ARBA" id="ARBA00023136"/>
    </source>
</evidence>
<feature type="region of interest" description="Disordered" evidence="7">
    <location>
        <begin position="326"/>
        <end position="364"/>
    </location>
</feature>
<evidence type="ECO:0000256" key="1">
    <source>
        <dbReference type="ARBA" id="ARBA00004141"/>
    </source>
</evidence>
<evidence type="ECO:0000313" key="9">
    <source>
        <dbReference type="EMBL" id="KOS20423.1"/>
    </source>
</evidence>
<comment type="similarity">
    <text evidence="2">Belongs to the oxidase-dependent Fe transporter (OFeT) (TC 9.A.10.1) family.</text>
</comment>
<evidence type="ECO:0000256" key="8">
    <source>
        <dbReference type="SAM" id="Phobius"/>
    </source>
</evidence>
<feature type="transmembrane region" description="Helical" evidence="8">
    <location>
        <begin position="177"/>
        <end position="198"/>
    </location>
</feature>
<accession>A0A0M9VUZ5</accession>
<dbReference type="GO" id="GO:0033573">
    <property type="term" value="C:high-affinity iron permease complex"/>
    <property type="evidence" value="ECO:0007669"/>
    <property type="project" value="EnsemblFungi"/>
</dbReference>
<keyword evidence="5 8" id="KW-1133">Transmembrane helix</keyword>
<reference evidence="9 10" key="1">
    <citation type="submission" date="2015-07" db="EMBL/GenBank/DDBJ databases">
        <title>The genome of the fungus Escovopsis weberi, a specialized disease agent of ant agriculture.</title>
        <authorList>
            <person name="de Man T.J."/>
            <person name="Stajich J.E."/>
            <person name="Kubicek C.P."/>
            <person name="Chenthamara K."/>
            <person name="Atanasova L."/>
            <person name="Druzhinina I.S."/>
            <person name="Birnbaum S."/>
            <person name="Barribeau S.M."/>
            <person name="Teiling C."/>
            <person name="Suen G."/>
            <person name="Currie C."/>
            <person name="Gerardo N.M."/>
        </authorList>
    </citation>
    <scope>NUCLEOTIDE SEQUENCE [LARGE SCALE GENOMIC DNA]</scope>
</reference>
<feature type="transmembrane region" description="Helical" evidence="8">
    <location>
        <begin position="147"/>
        <end position="171"/>
    </location>
</feature>
<feature type="transmembrane region" description="Helical" evidence="8">
    <location>
        <begin position="53"/>
        <end position="77"/>
    </location>
</feature>
<keyword evidence="3" id="KW-0813">Transport</keyword>
<name>A0A0M9VUZ5_ESCWE</name>
<keyword evidence="4 8" id="KW-0812">Transmembrane</keyword>
<gene>
    <name evidence="9" type="ORF">ESCO_005448</name>
</gene>
<comment type="caution">
    <text evidence="9">The sequence shown here is derived from an EMBL/GenBank/DDBJ whole genome shotgun (WGS) entry which is preliminary data.</text>
</comment>
<keyword evidence="6 8" id="KW-0472">Membrane</keyword>
<dbReference type="PANTHER" id="PTHR31632">
    <property type="entry name" value="IRON TRANSPORTER FTH1"/>
    <property type="match status" value="1"/>
</dbReference>
<keyword evidence="3" id="KW-0406">Ion transport</keyword>
<dbReference type="GO" id="GO:0061840">
    <property type="term" value="F:high-affinity ferrous iron transmembrane transporter activity"/>
    <property type="evidence" value="ECO:0007669"/>
    <property type="project" value="EnsemblFungi"/>
</dbReference>
<evidence type="ECO:0000313" key="10">
    <source>
        <dbReference type="Proteomes" id="UP000053831"/>
    </source>
</evidence>
<dbReference type="InterPro" id="IPR004923">
    <property type="entry name" value="FTR1/Fip1/EfeU"/>
</dbReference>
<sequence length="364" mass="39625">MAKDVFAVPVFLVVFRESLETVIIISVLLAFLKQTLDSPEGDITVYKRLRKQVWIGVAAGFLLCMIVAACLIAVFYTVGSNTWDTSEQYYEGAFSLVASIIITIMGAALLRIGKMQDKWRVKLSKAIETSLKAPSNRSWISRATEKYAMFVLPFITVLREGIEAVVFIAGVTFSAPAYAVPLPVVVGLIVGALVGYALYKGGSTAKLQWFLVASTCLLYLVGAGLFSRAVWSLEMGKWDKAVGGDVSEVGAGPGSYNPSNIVWHVNCCSPDVPNNGGWGIFQAILGWTNSATYGSVIAYNVYWIFVMTTFIIMRFHETRGRWPLMKAKPSARSVEDESPSGSDSHDGGASEPKVAPSRTRPAYV</sequence>